<dbReference type="HOGENOM" id="CLU_1998004_0_0_1"/>
<keyword evidence="4" id="KW-1185">Reference proteome</keyword>
<gene>
    <name evidence="3" type="ORF">OIDMADRAFT_18583</name>
</gene>
<evidence type="ECO:0000256" key="2">
    <source>
        <dbReference type="SAM" id="Phobius"/>
    </source>
</evidence>
<evidence type="ECO:0000313" key="3">
    <source>
        <dbReference type="EMBL" id="KIN01615.1"/>
    </source>
</evidence>
<protein>
    <submittedName>
        <fullName evidence="3">Uncharacterized protein</fullName>
    </submittedName>
</protein>
<organism evidence="3 4">
    <name type="scientific">Oidiodendron maius (strain Zn)</name>
    <dbReference type="NCBI Taxonomy" id="913774"/>
    <lineage>
        <taxon>Eukaryota</taxon>
        <taxon>Fungi</taxon>
        <taxon>Dikarya</taxon>
        <taxon>Ascomycota</taxon>
        <taxon>Pezizomycotina</taxon>
        <taxon>Leotiomycetes</taxon>
        <taxon>Leotiomycetes incertae sedis</taxon>
        <taxon>Myxotrichaceae</taxon>
        <taxon>Oidiodendron</taxon>
    </lineage>
</organism>
<evidence type="ECO:0000256" key="1">
    <source>
        <dbReference type="SAM" id="MobiDB-lite"/>
    </source>
</evidence>
<keyword evidence="2" id="KW-0812">Transmembrane</keyword>
<dbReference type="Proteomes" id="UP000054321">
    <property type="component" value="Unassembled WGS sequence"/>
</dbReference>
<feature type="transmembrane region" description="Helical" evidence="2">
    <location>
        <begin position="89"/>
        <end position="106"/>
    </location>
</feature>
<feature type="non-terminal residue" evidence="3">
    <location>
        <position position="125"/>
    </location>
</feature>
<reference evidence="3 4" key="1">
    <citation type="submission" date="2014-04" db="EMBL/GenBank/DDBJ databases">
        <authorList>
            <consortium name="DOE Joint Genome Institute"/>
            <person name="Kuo A."/>
            <person name="Martino E."/>
            <person name="Perotto S."/>
            <person name="Kohler A."/>
            <person name="Nagy L.G."/>
            <person name="Floudas D."/>
            <person name="Copeland A."/>
            <person name="Barry K.W."/>
            <person name="Cichocki N."/>
            <person name="Veneault-Fourrey C."/>
            <person name="LaButti K."/>
            <person name="Lindquist E.A."/>
            <person name="Lipzen A."/>
            <person name="Lundell T."/>
            <person name="Morin E."/>
            <person name="Murat C."/>
            <person name="Sun H."/>
            <person name="Tunlid A."/>
            <person name="Henrissat B."/>
            <person name="Grigoriev I.V."/>
            <person name="Hibbett D.S."/>
            <person name="Martin F."/>
            <person name="Nordberg H.P."/>
            <person name="Cantor M.N."/>
            <person name="Hua S.X."/>
        </authorList>
    </citation>
    <scope>NUCLEOTIDE SEQUENCE [LARGE SCALE GENOMIC DNA]</scope>
    <source>
        <strain evidence="3 4">Zn</strain>
    </source>
</reference>
<accession>A0A0C3HEP7</accession>
<feature type="transmembrane region" description="Helical" evidence="2">
    <location>
        <begin position="46"/>
        <end position="69"/>
    </location>
</feature>
<proteinExistence type="predicted"/>
<evidence type="ECO:0000313" key="4">
    <source>
        <dbReference type="Proteomes" id="UP000054321"/>
    </source>
</evidence>
<dbReference type="EMBL" id="KN832875">
    <property type="protein sequence ID" value="KIN01615.1"/>
    <property type="molecule type" value="Genomic_DNA"/>
</dbReference>
<name>A0A0C3HEP7_OIDMZ</name>
<keyword evidence="2" id="KW-1133">Transmembrane helix</keyword>
<feature type="region of interest" description="Disordered" evidence="1">
    <location>
        <begin position="1"/>
        <end position="35"/>
    </location>
</feature>
<feature type="compositionally biased region" description="Low complexity" evidence="1">
    <location>
        <begin position="8"/>
        <end position="23"/>
    </location>
</feature>
<keyword evidence="2" id="KW-0472">Membrane</keyword>
<sequence length="125" mass="13667">MSAPTETSPLLSVPAEPVVEESPAPAPGPDDSRSSRTASLLHTIKILRILLFSSTVAAFAAIIAGGIVFQYSPFNPYWGWDMTLDPFRMVSFFAFLFAGINLRWNVPYFLNLLADLAIPFFLVGA</sequence>
<dbReference type="AlphaFoldDB" id="A0A0C3HEP7"/>
<dbReference type="InParanoid" id="A0A0C3HEP7"/>
<reference evidence="4" key="2">
    <citation type="submission" date="2015-01" db="EMBL/GenBank/DDBJ databases">
        <title>Evolutionary Origins and Diversification of the Mycorrhizal Mutualists.</title>
        <authorList>
            <consortium name="DOE Joint Genome Institute"/>
            <consortium name="Mycorrhizal Genomics Consortium"/>
            <person name="Kohler A."/>
            <person name="Kuo A."/>
            <person name="Nagy L.G."/>
            <person name="Floudas D."/>
            <person name="Copeland A."/>
            <person name="Barry K.W."/>
            <person name="Cichocki N."/>
            <person name="Veneault-Fourrey C."/>
            <person name="LaButti K."/>
            <person name="Lindquist E.A."/>
            <person name="Lipzen A."/>
            <person name="Lundell T."/>
            <person name="Morin E."/>
            <person name="Murat C."/>
            <person name="Riley R."/>
            <person name="Ohm R."/>
            <person name="Sun H."/>
            <person name="Tunlid A."/>
            <person name="Henrissat B."/>
            <person name="Grigoriev I.V."/>
            <person name="Hibbett D.S."/>
            <person name="Martin F."/>
        </authorList>
    </citation>
    <scope>NUCLEOTIDE SEQUENCE [LARGE SCALE GENOMIC DNA]</scope>
    <source>
        <strain evidence="4">Zn</strain>
    </source>
</reference>